<evidence type="ECO:0008006" key="4">
    <source>
        <dbReference type="Google" id="ProtNLM"/>
    </source>
</evidence>
<reference evidence="2" key="1">
    <citation type="submission" date="2016-06" db="EMBL/GenBank/DDBJ databases">
        <title>Draft Genome sequence of the fungus Inonotus baumii.</title>
        <authorList>
            <person name="Zhu H."/>
            <person name="Lin W."/>
        </authorList>
    </citation>
    <scope>NUCLEOTIDE SEQUENCE</scope>
    <source>
        <strain evidence="2">821</strain>
    </source>
</reference>
<organism evidence="2 3">
    <name type="scientific">Sanghuangporus baumii</name>
    <name type="common">Phellinus baumii</name>
    <dbReference type="NCBI Taxonomy" id="108892"/>
    <lineage>
        <taxon>Eukaryota</taxon>
        <taxon>Fungi</taxon>
        <taxon>Dikarya</taxon>
        <taxon>Basidiomycota</taxon>
        <taxon>Agaricomycotina</taxon>
        <taxon>Agaricomycetes</taxon>
        <taxon>Hymenochaetales</taxon>
        <taxon>Hymenochaetaceae</taxon>
        <taxon>Sanghuangporus</taxon>
    </lineage>
</organism>
<evidence type="ECO:0000313" key="3">
    <source>
        <dbReference type="Proteomes" id="UP000757232"/>
    </source>
</evidence>
<keyword evidence="1" id="KW-0732">Signal</keyword>
<gene>
    <name evidence="2" type="ORF">A7U60_g8658</name>
</gene>
<dbReference type="AlphaFoldDB" id="A0A9Q5MXJ9"/>
<keyword evidence="3" id="KW-1185">Reference proteome</keyword>
<evidence type="ECO:0000313" key="2">
    <source>
        <dbReference type="EMBL" id="OCB83987.1"/>
    </source>
</evidence>
<accession>A0A9Q5MXJ9</accession>
<proteinExistence type="predicted"/>
<evidence type="ECO:0000256" key="1">
    <source>
        <dbReference type="SAM" id="SignalP"/>
    </source>
</evidence>
<protein>
    <recommendedName>
        <fullName evidence="4">Secreted protein</fullName>
    </recommendedName>
</protein>
<feature type="chain" id="PRO_5040152279" description="Secreted protein" evidence="1">
    <location>
        <begin position="27"/>
        <end position="85"/>
    </location>
</feature>
<name>A0A9Q5MXJ9_SANBA</name>
<dbReference type="Proteomes" id="UP000757232">
    <property type="component" value="Unassembled WGS sequence"/>
</dbReference>
<dbReference type="EMBL" id="LNZH02000216">
    <property type="protein sequence ID" value="OCB83987.1"/>
    <property type="molecule type" value="Genomic_DNA"/>
</dbReference>
<sequence>MIELPPLRSSWIAKAILILLPTSNQSTTIDARARSVSVVESVSPVSSETPVMFVYINIPNTAITGSVTFPSSGFPRGKVRKIEAS</sequence>
<feature type="signal peptide" evidence="1">
    <location>
        <begin position="1"/>
        <end position="26"/>
    </location>
</feature>
<comment type="caution">
    <text evidence="2">The sequence shown here is derived from an EMBL/GenBank/DDBJ whole genome shotgun (WGS) entry which is preliminary data.</text>
</comment>